<dbReference type="Proteomes" id="UP001374893">
    <property type="component" value="Chromosome"/>
</dbReference>
<name>A0ABN6GZ34_9BACT</name>
<organism evidence="2 3">
    <name type="scientific">Haloferula helveola</name>
    <dbReference type="NCBI Taxonomy" id="490095"/>
    <lineage>
        <taxon>Bacteria</taxon>
        <taxon>Pseudomonadati</taxon>
        <taxon>Verrucomicrobiota</taxon>
        <taxon>Verrucomicrobiia</taxon>
        <taxon>Verrucomicrobiales</taxon>
        <taxon>Verrucomicrobiaceae</taxon>
        <taxon>Haloferula</taxon>
    </lineage>
</organism>
<keyword evidence="1" id="KW-0812">Transmembrane</keyword>
<feature type="transmembrane region" description="Helical" evidence="1">
    <location>
        <begin position="62"/>
        <end position="84"/>
    </location>
</feature>
<accession>A0ABN6GZ34</accession>
<keyword evidence="3" id="KW-1185">Reference proteome</keyword>
<reference evidence="2 3" key="1">
    <citation type="submission" date="2021-06" db="EMBL/GenBank/DDBJ databases">
        <title>Complete genome of Haloferula helveola possessing various polysaccharide degrading enzymes.</title>
        <authorList>
            <person name="Takami H."/>
            <person name="Huang C."/>
            <person name="Hamasaki K."/>
        </authorList>
    </citation>
    <scope>NUCLEOTIDE SEQUENCE [LARGE SCALE GENOMIC DNA]</scope>
    <source>
        <strain evidence="2 3">CN-1</strain>
    </source>
</reference>
<dbReference type="RefSeq" id="WP_338688241.1">
    <property type="nucleotide sequence ID" value="NZ_AP024702.1"/>
</dbReference>
<sequence>MSENPYSPPRSDDDPGAGIFDRHALVDIVKGWEKLRIAYNLILLVPGILVMVVWIGRQGMPPVLAVIEAVIIAIGANMAFLLGPAAELYFRAIFRKGESIGRGRLLIFGAGLVISAGVFVLAFLLGTV</sequence>
<proteinExistence type="predicted"/>
<gene>
    <name evidence="2" type="ORF">HAHE_04630</name>
</gene>
<keyword evidence="1" id="KW-0472">Membrane</keyword>
<protein>
    <submittedName>
        <fullName evidence="2">Uncharacterized protein</fullName>
    </submittedName>
</protein>
<dbReference type="EMBL" id="AP024702">
    <property type="protein sequence ID" value="BCX46555.1"/>
    <property type="molecule type" value="Genomic_DNA"/>
</dbReference>
<keyword evidence="1" id="KW-1133">Transmembrane helix</keyword>
<evidence type="ECO:0000256" key="1">
    <source>
        <dbReference type="SAM" id="Phobius"/>
    </source>
</evidence>
<feature type="transmembrane region" description="Helical" evidence="1">
    <location>
        <begin position="37"/>
        <end position="56"/>
    </location>
</feature>
<evidence type="ECO:0000313" key="3">
    <source>
        <dbReference type="Proteomes" id="UP001374893"/>
    </source>
</evidence>
<evidence type="ECO:0000313" key="2">
    <source>
        <dbReference type="EMBL" id="BCX46555.1"/>
    </source>
</evidence>
<feature type="transmembrane region" description="Helical" evidence="1">
    <location>
        <begin position="105"/>
        <end position="125"/>
    </location>
</feature>